<protein>
    <submittedName>
        <fullName evidence="2">Uncharacterized protein</fullName>
    </submittedName>
</protein>
<accession>A0A9Q1GA99</accession>
<evidence type="ECO:0000313" key="3">
    <source>
        <dbReference type="Proteomes" id="UP001152622"/>
    </source>
</evidence>
<reference evidence="2" key="1">
    <citation type="journal article" date="2023" name="Science">
        <title>Genome structures resolve the early diversification of teleost fishes.</title>
        <authorList>
            <person name="Parey E."/>
            <person name="Louis A."/>
            <person name="Montfort J."/>
            <person name="Bouchez O."/>
            <person name="Roques C."/>
            <person name="Iampietro C."/>
            <person name="Lluch J."/>
            <person name="Castinel A."/>
            <person name="Donnadieu C."/>
            <person name="Desvignes T."/>
            <person name="Floi Bucao C."/>
            <person name="Jouanno E."/>
            <person name="Wen M."/>
            <person name="Mejri S."/>
            <person name="Dirks R."/>
            <person name="Jansen H."/>
            <person name="Henkel C."/>
            <person name="Chen W.J."/>
            <person name="Zahm M."/>
            <person name="Cabau C."/>
            <person name="Klopp C."/>
            <person name="Thompson A.W."/>
            <person name="Robinson-Rechavi M."/>
            <person name="Braasch I."/>
            <person name="Lecointre G."/>
            <person name="Bobe J."/>
            <person name="Postlethwait J.H."/>
            <person name="Berthelot C."/>
            <person name="Roest Crollius H."/>
            <person name="Guiguen Y."/>
        </authorList>
    </citation>
    <scope>NUCLEOTIDE SEQUENCE</scope>
    <source>
        <strain evidence="2">WJC10195</strain>
    </source>
</reference>
<dbReference type="Proteomes" id="UP001152622">
    <property type="component" value="Chromosome 1"/>
</dbReference>
<evidence type="ECO:0000313" key="2">
    <source>
        <dbReference type="EMBL" id="KAJ8379809.1"/>
    </source>
</evidence>
<gene>
    <name evidence="2" type="ORF">SKAU_G00005870</name>
</gene>
<dbReference type="Gene3D" id="3.40.50.300">
    <property type="entry name" value="P-loop containing nucleotide triphosphate hydrolases"/>
    <property type="match status" value="1"/>
</dbReference>
<organism evidence="2 3">
    <name type="scientific">Synaphobranchus kaupii</name>
    <name type="common">Kaup's arrowtooth eel</name>
    <dbReference type="NCBI Taxonomy" id="118154"/>
    <lineage>
        <taxon>Eukaryota</taxon>
        <taxon>Metazoa</taxon>
        <taxon>Chordata</taxon>
        <taxon>Craniata</taxon>
        <taxon>Vertebrata</taxon>
        <taxon>Euteleostomi</taxon>
        <taxon>Actinopterygii</taxon>
        <taxon>Neopterygii</taxon>
        <taxon>Teleostei</taxon>
        <taxon>Anguilliformes</taxon>
        <taxon>Synaphobranchidae</taxon>
        <taxon>Synaphobranchus</taxon>
    </lineage>
</organism>
<dbReference type="EMBL" id="JAINUF010000001">
    <property type="protein sequence ID" value="KAJ8379809.1"/>
    <property type="molecule type" value="Genomic_DNA"/>
</dbReference>
<dbReference type="AlphaFoldDB" id="A0A9Q1GA99"/>
<comment type="caution">
    <text evidence="2">The sequence shown here is derived from an EMBL/GenBank/DDBJ whole genome shotgun (WGS) entry which is preliminary data.</text>
</comment>
<name>A0A9Q1GA99_SYNKA</name>
<keyword evidence="3" id="KW-1185">Reference proteome</keyword>
<evidence type="ECO:0000256" key="1">
    <source>
        <dbReference type="SAM" id="MobiDB-lite"/>
    </source>
</evidence>
<sequence>MAKPATEQATGKEAVACPCPRKEDSQPAVFIPVDRLPEIQEARLKLPVLAEEQVIMEAVREHACTVLCGETAAERPPRSPSSCTRLAMPVGVASLVSRNRDEWLQSACLSEWPKR</sequence>
<feature type="region of interest" description="Disordered" evidence="1">
    <location>
        <begin position="1"/>
        <end position="23"/>
    </location>
</feature>
<proteinExistence type="predicted"/>
<dbReference type="OrthoDB" id="3363059at2759"/>
<dbReference type="InterPro" id="IPR027417">
    <property type="entry name" value="P-loop_NTPase"/>
</dbReference>